<evidence type="ECO:0000256" key="3">
    <source>
        <dbReference type="ARBA" id="ARBA00022989"/>
    </source>
</evidence>
<protein>
    <recommendedName>
        <fullName evidence="5">Probable membrane transporter protein</fullName>
    </recommendedName>
</protein>
<sequence>MIPDFATLAPLVGLLLVSGAFAGLLAGMLGVGGGIVHVPAFFFVFSTLGFGGPQLMQICLATSLAAIVITSLRSVAAHNKRGAVNWHILKTWAPGIVIGAIAGVFVAAKVRSEALEALFGIVALLVGLYLAFGRQDWRLGQQMPGVLGRSILSPLVGLLSVLMGIGGGTFGVPLMTLFNVAIHAAVATAAGFGALIAVPSVIGFLMVDVAAPPPLTFGAVNLPAFVVAVSMTLFTAPIGAKIAHRLDALTLRRSFAVFILIVAVNMLFTAFEG</sequence>
<feature type="transmembrane region" description="Helical" evidence="5">
    <location>
        <begin position="255"/>
        <end position="271"/>
    </location>
</feature>
<proteinExistence type="inferred from homology"/>
<keyword evidence="4 5" id="KW-0472">Membrane</keyword>
<name>A0A1H3H303_9RHOB</name>
<comment type="similarity">
    <text evidence="5">Belongs to the 4-toluene sulfonate uptake permease (TSUP) (TC 2.A.102) family.</text>
</comment>
<dbReference type="Pfam" id="PF01925">
    <property type="entry name" value="TauE"/>
    <property type="match status" value="1"/>
</dbReference>
<feature type="transmembrane region" description="Helical" evidence="5">
    <location>
        <begin position="219"/>
        <end position="243"/>
    </location>
</feature>
<evidence type="ECO:0000256" key="2">
    <source>
        <dbReference type="ARBA" id="ARBA00022692"/>
    </source>
</evidence>
<feature type="transmembrane region" description="Helical" evidence="5">
    <location>
        <begin position="152"/>
        <end position="172"/>
    </location>
</feature>
<evidence type="ECO:0000256" key="4">
    <source>
        <dbReference type="ARBA" id="ARBA00023136"/>
    </source>
</evidence>
<dbReference type="Proteomes" id="UP000199286">
    <property type="component" value="Unassembled WGS sequence"/>
</dbReference>
<organism evidence="6 7">
    <name type="scientific">Citreimonas salinaria</name>
    <dbReference type="NCBI Taxonomy" id="321339"/>
    <lineage>
        <taxon>Bacteria</taxon>
        <taxon>Pseudomonadati</taxon>
        <taxon>Pseudomonadota</taxon>
        <taxon>Alphaproteobacteria</taxon>
        <taxon>Rhodobacterales</taxon>
        <taxon>Roseobacteraceae</taxon>
        <taxon>Citreimonas</taxon>
    </lineage>
</organism>
<dbReference type="GO" id="GO:0005886">
    <property type="term" value="C:plasma membrane"/>
    <property type="evidence" value="ECO:0007669"/>
    <property type="project" value="UniProtKB-SubCell"/>
</dbReference>
<dbReference type="InterPro" id="IPR002781">
    <property type="entry name" value="TM_pro_TauE-like"/>
</dbReference>
<gene>
    <name evidence="6" type="ORF">SAMN05444340_103194</name>
</gene>
<dbReference type="EMBL" id="FNPF01000003">
    <property type="protein sequence ID" value="SDY09767.1"/>
    <property type="molecule type" value="Genomic_DNA"/>
</dbReference>
<dbReference type="AlphaFoldDB" id="A0A1H3H303"/>
<evidence type="ECO:0000313" key="6">
    <source>
        <dbReference type="EMBL" id="SDY09767.1"/>
    </source>
</evidence>
<keyword evidence="7" id="KW-1185">Reference proteome</keyword>
<evidence type="ECO:0000256" key="5">
    <source>
        <dbReference type="RuleBase" id="RU363041"/>
    </source>
</evidence>
<dbReference type="STRING" id="321339.SAMN05444340_103194"/>
<keyword evidence="3 5" id="KW-1133">Transmembrane helix</keyword>
<keyword evidence="5" id="KW-1003">Cell membrane</keyword>
<accession>A0A1H3H303</accession>
<feature type="transmembrane region" description="Helical" evidence="5">
    <location>
        <begin position="58"/>
        <end position="76"/>
    </location>
</feature>
<dbReference type="OrthoDB" id="457670at2"/>
<dbReference type="PANTHER" id="PTHR43483">
    <property type="entry name" value="MEMBRANE TRANSPORTER PROTEIN HI_0806-RELATED"/>
    <property type="match status" value="1"/>
</dbReference>
<keyword evidence="2 5" id="KW-0812">Transmembrane</keyword>
<evidence type="ECO:0000256" key="1">
    <source>
        <dbReference type="ARBA" id="ARBA00004141"/>
    </source>
</evidence>
<feature type="transmembrane region" description="Helical" evidence="5">
    <location>
        <begin position="88"/>
        <end position="107"/>
    </location>
</feature>
<feature type="transmembrane region" description="Helical" evidence="5">
    <location>
        <begin position="114"/>
        <end position="132"/>
    </location>
</feature>
<feature type="transmembrane region" description="Helical" evidence="5">
    <location>
        <begin position="184"/>
        <end position="207"/>
    </location>
</feature>
<comment type="subcellular location">
    <subcellularLocation>
        <location evidence="5">Cell membrane</location>
        <topology evidence="5">Multi-pass membrane protein</topology>
    </subcellularLocation>
    <subcellularLocation>
        <location evidence="1">Membrane</location>
        <topology evidence="1">Multi-pass membrane protein</topology>
    </subcellularLocation>
</comment>
<evidence type="ECO:0000313" key="7">
    <source>
        <dbReference type="Proteomes" id="UP000199286"/>
    </source>
</evidence>
<reference evidence="6 7" key="1">
    <citation type="submission" date="2016-10" db="EMBL/GenBank/DDBJ databases">
        <authorList>
            <person name="de Groot N.N."/>
        </authorList>
    </citation>
    <scope>NUCLEOTIDE SEQUENCE [LARGE SCALE GENOMIC DNA]</scope>
    <source>
        <strain evidence="6 7">DSM 26880</strain>
    </source>
</reference>
<dbReference type="PANTHER" id="PTHR43483:SF3">
    <property type="entry name" value="MEMBRANE TRANSPORTER PROTEIN HI_0806-RELATED"/>
    <property type="match status" value="1"/>
</dbReference>